<keyword evidence="1" id="KW-0472">Membrane</keyword>
<proteinExistence type="predicted"/>
<organism evidence="2 3">
    <name type="scientific">Natranaerovirga pectinivora</name>
    <dbReference type="NCBI Taxonomy" id="682400"/>
    <lineage>
        <taxon>Bacteria</taxon>
        <taxon>Bacillati</taxon>
        <taxon>Bacillota</taxon>
        <taxon>Clostridia</taxon>
        <taxon>Lachnospirales</taxon>
        <taxon>Natranaerovirgaceae</taxon>
        <taxon>Natranaerovirga</taxon>
    </lineage>
</organism>
<sequence>MKTALALIVKFIISFLAVWSTLGFIDNNNLNIITLVAAIITIANYFIGDLLILPNLGNIIASIIDGVMAAIIAYITILFVPESFVSLISGIVLGVLIAVAEYFFHIYIVKADKVAP</sequence>
<protein>
    <submittedName>
        <fullName evidence="2">Uncharacterized protein DUF2512</fullName>
    </submittedName>
</protein>
<evidence type="ECO:0000256" key="1">
    <source>
        <dbReference type="SAM" id="Phobius"/>
    </source>
</evidence>
<evidence type="ECO:0000313" key="2">
    <source>
        <dbReference type="EMBL" id="TCT12894.1"/>
    </source>
</evidence>
<feature type="transmembrane region" description="Helical" evidence="1">
    <location>
        <begin position="31"/>
        <end position="52"/>
    </location>
</feature>
<keyword evidence="1" id="KW-0812">Transmembrane</keyword>
<dbReference type="AlphaFoldDB" id="A0A4R3MGL6"/>
<feature type="transmembrane region" description="Helical" evidence="1">
    <location>
        <begin position="7"/>
        <end position="25"/>
    </location>
</feature>
<feature type="transmembrane region" description="Helical" evidence="1">
    <location>
        <begin position="86"/>
        <end position="109"/>
    </location>
</feature>
<evidence type="ECO:0000313" key="3">
    <source>
        <dbReference type="Proteomes" id="UP000294902"/>
    </source>
</evidence>
<keyword evidence="1" id="KW-1133">Transmembrane helix</keyword>
<keyword evidence="3" id="KW-1185">Reference proteome</keyword>
<name>A0A4R3MGL6_9FIRM</name>
<dbReference type="InterPro" id="IPR019649">
    <property type="entry name" value="DUF2512"/>
</dbReference>
<accession>A0A4R3MGL6</accession>
<comment type="caution">
    <text evidence="2">The sequence shown here is derived from an EMBL/GenBank/DDBJ whole genome shotgun (WGS) entry which is preliminary data.</text>
</comment>
<dbReference type="EMBL" id="SMAL01000011">
    <property type="protein sequence ID" value="TCT12894.1"/>
    <property type="molecule type" value="Genomic_DNA"/>
</dbReference>
<dbReference type="Pfam" id="PF10710">
    <property type="entry name" value="DUF2512"/>
    <property type="match status" value="1"/>
</dbReference>
<feature type="transmembrane region" description="Helical" evidence="1">
    <location>
        <begin position="59"/>
        <end position="80"/>
    </location>
</feature>
<dbReference type="Proteomes" id="UP000294902">
    <property type="component" value="Unassembled WGS sequence"/>
</dbReference>
<gene>
    <name evidence="2" type="ORF">EDC18_11165</name>
</gene>
<dbReference type="RefSeq" id="WP_165878582.1">
    <property type="nucleotide sequence ID" value="NZ_SMAL01000011.1"/>
</dbReference>
<reference evidence="2 3" key="1">
    <citation type="submission" date="2019-03" db="EMBL/GenBank/DDBJ databases">
        <title>Genomic Encyclopedia of Type Strains, Phase IV (KMG-IV): sequencing the most valuable type-strain genomes for metagenomic binning, comparative biology and taxonomic classification.</title>
        <authorList>
            <person name="Goeker M."/>
        </authorList>
    </citation>
    <scope>NUCLEOTIDE SEQUENCE [LARGE SCALE GENOMIC DNA]</scope>
    <source>
        <strain evidence="2 3">DSM 24629</strain>
    </source>
</reference>